<evidence type="ECO:0000256" key="5">
    <source>
        <dbReference type="ARBA" id="ARBA00022840"/>
    </source>
</evidence>
<dbReference type="GO" id="GO:0140663">
    <property type="term" value="F:ATP-dependent FeS chaperone activity"/>
    <property type="evidence" value="ECO:0007669"/>
    <property type="project" value="InterPro"/>
</dbReference>
<dbReference type="Proteomes" id="UP000305888">
    <property type="component" value="Chromosome"/>
</dbReference>
<dbReference type="FunFam" id="3.40.50.300:FF:001119">
    <property type="entry name" value="Iron-sulfur cluster carrier protein"/>
    <property type="match status" value="1"/>
</dbReference>
<dbReference type="Pfam" id="PF10609">
    <property type="entry name" value="ParA"/>
    <property type="match status" value="1"/>
</dbReference>
<evidence type="ECO:0000259" key="10">
    <source>
        <dbReference type="Pfam" id="PF01883"/>
    </source>
</evidence>
<evidence type="ECO:0000256" key="8">
    <source>
        <dbReference type="HAMAP-Rule" id="MF_02040"/>
    </source>
</evidence>
<evidence type="ECO:0000256" key="9">
    <source>
        <dbReference type="SAM" id="MobiDB-lite"/>
    </source>
</evidence>
<protein>
    <recommendedName>
        <fullName evidence="8">Iron-sulfur cluster carrier protein</fullName>
    </recommendedName>
</protein>
<dbReference type="PANTHER" id="PTHR42961:SF2">
    <property type="entry name" value="IRON-SULFUR PROTEIN NUBPL"/>
    <property type="match status" value="1"/>
</dbReference>
<evidence type="ECO:0000256" key="7">
    <source>
        <dbReference type="ARBA" id="ARBA00023014"/>
    </source>
</evidence>
<reference evidence="11 12" key="1">
    <citation type="submission" date="2019-06" db="EMBL/GenBank/DDBJ databases">
        <title>Genome sequence of Rhodobacteraceae bacterium D4M1.</title>
        <authorList>
            <person name="Cao J."/>
        </authorList>
    </citation>
    <scope>NUCLEOTIDE SEQUENCE [LARGE SCALE GENOMIC DNA]</scope>
    <source>
        <strain evidence="11 12">D4M1</strain>
    </source>
</reference>
<dbReference type="HAMAP" id="MF_02040">
    <property type="entry name" value="Mrp_NBP35"/>
    <property type="match status" value="1"/>
</dbReference>
<dbReference type="InterPro" id="IPR027417">
    <property type="entry name" value="P-loop_NTPase"/>
</dbReference>
<dbReference type="SUPFAM" id="SSF117916">
    <property type="entry name" value="Fe-S cluster assembly (FSCA) domain-like"/>
    <property type="match status" value="1"/>
</dbReference>
<dbReference type="GO" id="GO:0016887">
    <property type="term" value="F:ATP hydrolysis activity"/>
    <property type="evidence" value="ECO:0007669"/>
    <property type="project" value="UniProtKB-UniRule"/>
</dbReference>
<keyword evidence="6 8" id="KW-0408">Iron</keyword>
<comment type="similarity">
    <text evidence="2">In the C-terminal section; belongs to the Mrp/NBP35 ATP-binding proteins family.</text>
</comment>
<sequence>MSVTEADVRAALARVVDPSGGADVVSSGMLGAVSISGGEVRVVLEVDPAKGRAMEPVARAAEAAIAALPGVTRASAMLTAHSDSPSAPPPNLRGTGHGHAHGHSHGPAGGPGEPLRQAAKPQSGPIEGVDRILAIGSGKGGVGKSTVSANLAVALAAEGRRVGLLDADVYGPSQPRMLGISGRPSSPDGQTILPLRNHGVTLMSIGLLTPEDKATIWRGPMLMGALQQMLRQVAWGRLDVLIVDLPPGTGDVQLTLSQKAEVTGAVVVSTPQDIALLDAKKALDMFEKTGTKVVGMIENMSTFVCPCCGEETQIFGHGGAKAEAERIGAPFLGEIPLDIDVRLSGDAGVPVVAAKPQSPQALRFREIARKLIGAGYA</sequence>
<dbReference type="PROSITE" id="PS01215">
    <property type="entry name" value="MRP"/>
    <property type="match status" value="1"/>
</dbReference>
<dbReference type="InterPro" id="IPR000808">
    <property type="entry name" value="Mrp-like_CS"/>
</dbReference>
<comment type="similarity">
    <text evidence="1">In the N-terminal section; belongs to the MIP18 family.</text>
</comment>
<dbReference type="InterPro" id="IPR019591">
    <property type="entry name" value="Mrp/NBP35_ATP-bd"/>
</dbReference>
<evidence type="ECO:0000256" key="4">
    <source>
        <dbReference type="ARBA" id="ARBA00022741"/>
    </source>
</evidence>
<keyword evidence="7 8" id="KW-0411">Iron-sulfur</keyword>
<dbReference type="GO" id="GO:0046872">
    <property type="term" value="F:metal ion binding"/>
    <property type="evidence" value="ECO:0007669"/>
    <property type="project" value="UniProtKB-KW"/>
</dbReference>
<dbReference type="InterPro" id="IPR033756">
    <property type="entry name" value="YlxH/NBP35"/>
</dbReference>
<evidence type="ECO:0000256" key="3">
    <source>
        <dbReference type="ARBA" id="ARBA00022723"/>
    </source>
</evidence>
<organism evidence="11 12">
    <name type="scientific">Paroceanicella profunda</name>
    <dbReference type="NCBI Taxonomy" id="2579971"/>
    <lineage>
        <taxon>Bacteria</taxon>
        <taxon>Pseudomonadati</taxon>
        <taxon>Pseudomonadota</taxon>
        <taxon>Alphaproteobacteria</taxon>
        <taxon>Rhodobacterales</taxon>
        <taxon>Paracoccaceae</taxon>
        <taxon>Paroceanicella</taxon>
    </lineage>
</organism>
<dbReference type="Gene3D" id="3.40.50.300">
    <property type="entry name" value="P-loop containing nucleotide triphosphate hydrolases"/>
    <property type="match status" value="1"/>
</dbReference>
<comment type="subunit">
    <text evidence="8">Homodimer.</text>
</comment>
<keyword evidence="4 8" id="KW-0547">Nucleotide-binding</keyword>
<dbReference type="GO" id="GO:0051539">
    <property type="term" value="F:4 iron, 4 sulfur cluster binding"/>
    <property type="evidence" value="ECO:0007669"/>
    <property type="project" value="TreeGrafter"/>
</dbReference>
<keyword evidence="5 8" id="KW-0067">ATP-binding</keyword>
<dbReference type="CDD" id="cd02037">
    <property type="entry name" value="Mrp_NBP35"/>
    <property type="match status" value="1"/>
</dbReference>
<dbReference type="KEGG" id="ppru:FDP22_12015"/>
<gene>
    <name evidence="11" type="ORF">FDP22_12015</name>
</gene>
<feature type="region of interest" description="Disordered" evidence="9">
    <location>
        <begin position="79"/>
        <end position="124"/>
    </location>
</feature>
<dbReference type="InterPro" id="IPR002744">
    <property type="entry name" value="MIP18-like"/>
</dbReference>
<evidence type="ECO:0000313" key="12">
    <source>
        <dbReference type="Proteomes" id="UP000305888"/>
    </source>
</evidence>
<dbReference type="AlphaFoldDB" id="A0A5B8FHI1"/>
<evidence type="ECO:0000256" key="2">
    <source>
        <dbReference type="ARBA" id="ARBA00008205"/>
    </source>
</evidence>
<evidence type="ECO:0000256" key="1">
    <source>
        <dbReference type="ARBA" id="ARBA00007352"/>
    </source>
</evidence>
<evidence type="ECO:0000256" key="6">
    <source>
        <dbReference type="ARBA" id="ARBA00023004"/>
    </source>
</evidence>
<keyword evidence="8" id="KW-0378">Hydrolase</keyword>
<proteinExistence type="inferred from homology"/>
<dbReference type="GO" id="GO:0016226">
    <property type="term" value="P:iron-sulfur cluster assembly"/>
    <property type="evidence" value="ECO:0007669"/>
    <property type="project" value="InterPro"/>
</dbReference>
<evidence type="ECO:0000313" key="11">
    <source>
        <dbReference type="EMBL" id="QDL92441.1"/>
    </source>
</evidence>
<dbReference type="InterPro" id="IPR034904">
    <property type="entry name" value="FSCA_dom_sf"/>
</dbReference>
<feature type="binding site" evidence="8">
    <location>
        <begin position="138"/>
        <end position="145"/>
    </location>
    <ligand>
        <name>ATP</name>
        <dbReference type="ChEBI" id="CHEBI:30616"/>
    </ligand>
</feature>
<dbReference type="PANTHER" id="PTHR42961">
    <property type="entry name" value="IRON-SULFUR PROTEIN NUBPL"/>
    <property type="match status" value="1"/>
</dbReference>
<dbReference type="OrthoDB" id="9809679at2"/>
<comment type="function">
    <text evidence="8">Binds and transfers iron-sulfur (Fe-S) clusters to target apoproteins. Can hydrolyze ATP.</text>
</comment>
<dbReference type="RefSeq" id="WP_138573275.1">
    <property type="nucleotide sequence ID" value="NZ_CP040818.1"/>
</dbReference>
<dbReference type="Pfam" id="PF01883">
    <property type="entry name" value="FeS_assembly_P"/>
    <property type="match status" value="1"/>
</dbReference>
<dbReference type="GO" id="GO:0005524">
    <property type="term" value="F:ATP binding"/>
    <property type="evidence" value="ECO:0007669"/>
    <property type="project" value="UniProtKB-UniRule"/>
</dbReference>
<accession>A0A5B8FHI1</accession>
<dbReference type="EMBL" id="CP040818">
    <property type="protein sequence ID" value="QDL92441.1"/>
    <property type="molecule type" value="Genomic_DNA"/>
</dbReference>
<comment type="similarity">
    <text evidence="8">Belongs to the Mrp/NBP35 ATP-binding proteins family.</text>
</comment>
<name>A0A5B8FHI1_9RHOB</name>
<keyword evidence="12" id="KW-1185">Reference proteome</keyword>
<keyword evidence="3 8" id="KW-0479">Metal-binding</keyword>
<dbReference type="SUPFAM" id="SSF52540">
    <property type="entry name" value="P-loop containing nucleoside triphosphate hydrolases"/>
    <property type="match status" value="1"/>
</dbReference>
<dbReference type="InterPro" id="IPR044304">
    <property type="entry name" value="NUBPL-like"/>
</dbReference>
<feature type="domain" description="MIP18 family-like" evidence="10">
    <location>
        <begin position="5"/>
        <end position="75"/>
    </location>
</feature>
<dbReference type="Gene3D" id="3.30.300.130">
    <property type="entry name" value="Fe-S cluster assembly (FSCA)"/>
    <property type="match status" value="1"/>
</dbReference>